<evidence type="ECO:0000256" key="3">
    <source>
        <dbReference type="ARBA" id="ARBA00022801"/>
    </source>
</evidence>
<dbReference type="OrthoDB" id="412286at2759"/>
<keyword evidence="2" id="KW-0645">Protease</keyword>
<comment type="caution">
    <text evidence="5">The sequence shown here is derived from an EMBL/GenBank/DDBJ whole genome shotgun (WGS) entry which is preliminary data.</text>
</comment>
<proteinExistence type="inferred from homology"/>
<dbReference type="PANTHER" id="PTHR12378">
    <property type="entry name" value="DESUMOYLATING ISOPEPTIDASE"/>
    <property type="match status" value="1"/>
</dbReference>
<dbReference type="Pfam" id="PF05903">
    <property type="entry name" value="Peptidase_C97"/>
    <property type="match status" value="1"/>
</dbReference>
<dbReference type="Gene3D" id="3.90.1720.30">
    <property type="entry name" value="PPPDE domains"/>
    <property type="match status" value="1"/>
</dbReference>
<keyword evidence="3" id="KW-0378">Hydrolase</keyword>
<dbReference type="InterPro" id="IPR042266">
    <property type="entry name" value="PPPDE_sf"/>
</dbReference>
<dbReference type="EMBL" id="CALLCH030000003">
    <property type="protein sequence ID" value="CAI4211911.1"/>
    <property type="molecule type" value="Genomic_DNA"/>
</dbReference>
<dbReference type="InterPro" id="IPR008580">
    <property type="entry name" value="PPPDE_dom"/>
</dbReference>
<feature type="domain" description="PPPDE" evidence="4">
    <location>
        <begin position="23"/>
        <end position="103"/>
    </location>
</feature>
<accession>A0A9P1GX62</accession>
<name>A0A9P1GX62_9PEZI</name>
<dbReference type="GO" id="GO:0101005">
    <property type="term" value="F:deubiquitinase activity"/>
    <property type="evidence" value="ECO:0007669"/>
    <property type="project" value="TreeGrafter"/>
</dbReference>
<evidence type="ECO:0000259" key="4">
    <source>
        <dbReference type="PROSITE" id="PS51858"/>
    </source>
</evidence>
<dbReference type="GO" id="GO:0006508">
    <property type="term" value="P:proteolysis"/>
    <property type="evidence" value="ECO:0007669"/>
    <property type="project" value="UniProtKB-KW"/>
</dbReference>
<dbReference type="GO" id="GO:0016579">
    <property type="term" value="P:protein deubiquitination"/>
    <property type="evidence" value="ECO:0007669"/>
    <property type="project" value="TreeGrafter"/>
</dbReference>
<sequence length="103" mass="11233">MSGRESAQSSRRSHRSTLSLQKTEVRINVYDLLPPGKMASVLWTMGTALLHSGVVINGREYAYGGHDRPGLSGVYWTKPGQVPPVPPFEARSFTDSLCSGARD</sequence>
<organism evidence="5 6">
    <name type="scientific">Parascedosporium putredinis</name>
    <dbReference type="NCBI Taxonomy" id="1442378"/>
    <lineage>
        <taxon>Eukaryota</taxon>
        <taxon>Fungi</taxon>
        <taxon>Dikarya</taxon>
        <taxon>Ascomycota</taxon>
        <taxon>Pezizomycotina</taxon>
        <taxon>Sordariomycetes</taxon>
        <taxon>Hypocreomycetidae</taxon>
        <taxon>Microascales</taxon>
        <taxon>Microascaceae</taxon>
        <taxon>Parascedosporium</taxon>
    </lineage>
</organism>
<evidence type="ECO:0000313" key="5">
    <source>
        <dbReference type="EMBL" id="CAI4211911.1"/>
    </source>
</evidence>
<keyword evidence="6" id="KW-1185">Reference proteome</keyword>
<evidence type="ECO:0000313" key="6">
    <source>
        <dbReference type="Proteomes" id="UP000838763"/>
    </source>
</evidence>
<dbReference type="PROSITE" id="PS51858">
    <property type="entry name" value="PPPDE"/>
    <property type="match status" value="1"/>
</dbReference>
<protein>
    <recommendedName>
        <fullName evidence="4">PPPDE domain-containing protein</fullName>
    </recommendedName>
</protein>
<dbReference type="AlphaFoldDB" id="A0A9P1GX62"/>
<dbReference type="PANTHER" id="PTHR12378:SF80">
    <property type="entry name" value="IP06716P-RELATED"/>
    <property type="match status" value="1"/>
</dbReference>
<dbReference type="Proteomes" id="UP000838763">
    <property type="component" value="Unassembled WGS sequence"/>
</dbReference>
<gene>
    <name evidence="5" type="ORF">PPNO1_LOCUS1684</name>
</gene>
<evidence type="ECO:0000256" key="1">
    <source>
        <dbReference type="ARBA" id="ARBA00008140"/>
    </source>
</evidence>
<comment type="similarity">
    <text evidence="1">Belongs to the DeSI family.</text>
</comment>
<reference evidence="5" key="1">
    <citation type="submission" date="2022-11" db="EMBL/GenBank/DDBJ databases">
        <authorList>
            <person name="Scott C."/>
            <person name="Bruce N."/>
        </authorList>
    </citation>
    <scope>NUCLEOTIDE SEQUENCE</scope>
</reference>
<evidence type="ECO:0000256" key="2">
    <source>
        <dbReference type="ARBA" id="ARBA00022670"/>
    </source>
</evidence>